<dbReference type="OMA" id="KEMALYT"/>
<dbReference type="InParanoid" id="A0A7M7RF50"/>
<dbReference type="Pfam" id="PF13424">
    <property type="entry name" value="TPR_12"/>
    <property type="match status" value="1"/>
</dbReference>
<sequence>MAGPRKVSAVQYVAKILTVFIVLASKSSAIKISFATQQNGGTDPPVHINLHLHLDGNKVVAAPNQLHVNHQQVQCGSPPKNLPRGPAIDIDATPITAHELQKWLSEFEKMSAEGAEGVRHTILVASQGVALDGISLLPGCVEGQAGDPMGISDDDKASLLGLCGAQLPELDGLGANNQIEISQVKIYAGVLHKNNMVPFATGDEDKDYKLGFSIVLLNTGREEMALDMISALIKQDPKFIGAYHARAVAYSRRGMQHPLNAALAIQDFTRAIELDPRNPIGWEKRAEVFSTQGRNREAYGDISKAIDLRPTAKLYKYRGYMMFKEEKYVAATKDLMESVKEDKTQVDVMHLLAISLYHQGKLHESIRIFKKALEIKPDYVDVLRSLARAYRELGDYENSLDSFNKALHYSPHHVQSIQLRGSLHYHTGKPREALSDFQFCLGLDPTNEVCRYMKGACLVSMGQYYDAVRTVTKLMIQHDITAGYLEYEKVKYIRELSRYLHAHLDTPFSEYSMDQDLDGTMKDRWVKNLPFQSEGYKEMPGLTPDISDVDHLEFHDLLPSVRTLICRAATIGRLSQYDADGFLPNKRMQLALGLGSLEVAQTMQLYWKHGRNFRNGNGKRFGWRDMMDIAVKWRRYVDPDQPVLWLEQMPSSSYQAGYNSHMNIVRGQLLDIRYASYFDTVFNLTKRMIYQHSLLKRDRGEERLLANLDKVASCEGLLFLVNKLKMSNDKLPGFMISTRLDSFQNRNAKLEGAVFSLSGEVAANIMFSIDTMTTKQRTEHYHTEIDFIWALLSDEMHHRKGGPGSSKEMDHESIINLVLSMIYYVYNLMPISRGSSSMAYTIVLGVVMALGREVTNQIPKGKLVEIEALLSGTPQTFASWGQSWMNIKRSSFNLADVPQVSEAIPTLRSMLEALNVGASFCSAGGH</sequence>
<feature type="repeat" description="TPR" evidence="1">
    <location>
        <begin position="380"/>
        <end position="413"/>
    </location>
</feature>
<dbReference type="InterPro" id="IPR011990">
    <property type="entry name" value="TPR-like_helical_dom_sf"/>
</dbReference>
<dbReference type="SMART" id="SM00028">
    <property type="entry name" value="TPR"/>
    <property type="match status" value="5"/>
</dbReference>
<evidence type="ECO:0000256" key="1">
    <source>
        <dbReference type="PROSITE-ProRule" id="PRU00339"/>
    </source>
</evidence>
<dbReference type="CTD" id="79573"/>
<feature type="repeat" description="TPR" evidence="1">
    <location>
        <begin position="414"/>
        <end position="447"/>
    </location>
</feature>
<dbReference type="RefSeq" id="XP_787775.4">
    <property type="nucleotide sequence ID" value="XM_782682.5"/>
</dbReference>
<reference evidence="3" key="1">
    <citation type="submission" date="2015-02" db="EMBL/GenBank/DDBJ databases">
        <title>Genome sequencing for Strongylocentrotus purpuratus.</title>
        <authorList>
            <person name="Murali S."/>
            <person name="Liu Y."/>
            <person name="Vee V."/>
            <person name="English A."/>
            <person name="Wang M."/>
            <person name="Skinner E."/>
            <person name="Han Y."/>
            <person name="Muzny D.M."/>
            <person name="Worley K.C."/>
            <person name="Gibbs R.A."/>
        </authorList>
    </citation>
    <scope>NUCLEOTIDE SEQUENCE</scope>
</reference>
<keyword evidence="3" id="KW-1185">Reference proteome</keyword>
<protein>
    <submittedName>
        <fullName evidence="2">Uncharacterized protein</fullName>
    </submittedName>
</protein>
<organism evidence="2 3">
    <name type="scientific">Strongylocentrotus purpuratus</name>
    <name type="common">Purple sea urchin</name>
    <dbReference type="NCBI Taxonomy" id="7668"/>
    <lineage>
        <taxon>Eukaryota</taxon>
        <taxon>Metazoa</taxon>
        <taxon>Echinodermata</taxon>
        <taxon>Eleutherozoa</taxon>
        <taxon>Echinozoa</taxon>
        <taxon>Echinoidea</taxon>
        <taxon>Euechinoidea</taxon>
        <taxon>Echinacea</taxon>
        <taxon>Camarodonta</taxon>
        <taxon>Echinidea</taxon>
        <taxon>Strongylocentrotidae</taxon>
        <taxon>Strongylocentrotus</taxon>
    </lineage>
</organism>
<dbReference type="GeneID" id="582740"/>
<dbReference type="OrthoDB" id="1926212at2759"/>
<name>A0A7M7RF50_STRPU</name>
<proteinExistence type="predicted"/>
<accession>A0A7M7RF50</accession>
<dbReference type="Gene3D" id="1.25.40.10">
    <property type="entry name" value="Tetratricopeptide repeat domain"/>
    <property type="match status" value="2"/>
</dbReference>
<dbReference type="Proteomes" id="UP000007110">
    <property type="component" value="Unassembled WGS sequence"/>
</dbReference>
<dbReference type="InterPro" id="IPR019734">
    <property type="entry name" value="TPR_rpt"/>
</dbReference>
<reference evidence="2" key="2">
    <citation type="submission" date="2021-01" db="UniProtKB">
        <authorList>
            <consortium name="EnsemblMetazoa"/>
        </authorList>
    </citation>
    <scope>IDENTIFICATION</scope>
</reference>
<keyword evidence="1" id="KW-0802">TPR repeat</keyword>
<dbReference type="KEGG" id="spu:582740"/>
<dbReference type="PANTHER" id="PTHR44523">
    <property type="entry name" value="TETRATRICOPEPTIDE REPEAT PROTEIN 13"/>
    <property type="match status" value="1"/>
</dbReference>
<dbReference type="AlphaFoldDB" id="A0A7M7RF50"/>
<dbReference type="PANTHER" id="PTHR44523:SF1">
    <property type="entry name" value="TETRATRICOPEPTIDE REPEAT PROTEIN 13"/>
    <property type="match status" value="1"/>
</dbReference>
<evidence type="ECO:0000313" key="3">
    <source>
        <dbReference type="Proteomes" id="UP000007110"/>
    </source>
</evidence>
<dbReference type="SUPFAM" id="SSF48452">
    <property type="entry name" value="TPR-like"/>
    <property type="match status" value="2"/>
</dbReference>
<dbReference type="EnsemblMetazoa" id="XM_782682">
    <property type="protein sequence ID" value="XP_787775"/>
    <property type="gene ID" value="LOC582740"/>
</dbReference>
<dbReference type="PROSITE" id="PS50005">
    <property type="entry name" value="TPR"/>
    <property type="match status" value="3"/>
</dbReference>
<evidence type="ECO:0000313" key="2">
    <source>
        <dbReference type="EnsemblMetazoa" id="XP_787775"/>
    </source>
</evidence>
<feature type="repeat" description="TPR" evidence="1">
    <location>
        <begin position="346"/>
        <end position="379"/>
    </location>
</feature>
<dbReference type="PROSITE" id="PS50293">
    <property type="entry name" value="TPR_REGION"/>
    <property type="match status" value="1"/>
</dbReference>